<accession>A0A0K2TNH0</accession>
<organism evidence="1">
    <name type="scientific">Lepeophtheirus salmonis</name>
    <name type="common">Salmon louse</name>
    <name type="synonym">Caligus salmonis</name>
    <dbReference type="NCBI Taxonomy" id="72036"/>
    <lineage>
        <taxon>Eukaryota</taxon>
        <taxon>Metazoa</taxon>
        <taxon>Ecdysozoa</taxon>
        <taxon>Arthropoda</taxon>
        <taxon>Crustacea</taxon>
        <taxon>Multicrustacea</taxon>
        <taxon>Hexanauplia</taxon>
        <taxon>Copepoda</taxon>
        <taxon>Siphonostomatoida</taxon>
        <taxon>Caligidae</taxon>
        <taxon>Lepeophtheirus</taxon>
    </lineage>
</organism>
<dbReference type="EMBL" id="HACA01010148">
    <property type="protein sequence ID" value="CDW27509.1"/>
    <property type="molecule type" value="Transcribed_RNA"/>
</dbReference>
<proteinExistence type="predicted"/>
<dbReference type="AlphaFoldDB" id="A0A0K2TNH0"/>
<name>A0A0K2TNH0_LEPSM</name>
<protein>
    <submittedName>
        <fullName evidence="1">Uncharacterized protein</fullName>
    </submittedName>
</protein>
<reference evidence="1" key="1">
    <citation type="submission" date="2014-05" db="EMBL/GenBank/DDBJ databases">
        <authorList>
            <person name="Chronopoulou M."/>
        </authorList>
    </citation>
    <scope>NUCLEOTIDE SEQUENCE</scope>
    <source>
        <tissue evidence="1">Whole organism</tissue>
    </source>
</reference>
<evidence type="ECO:0000313" key="1">
    <source>
        <dbReference type="EMBL" id="CDW27509.1"/>
    </source>
</evidence>
<sequence length="50" mass="5544">MNSSSTDSDMTGCARVLVVRSSENEELQLPRSYMEGVGLLMLPLRMRGLI</sequence>